<comment type="caution">
    <text evidence="4">The sequence shown here is derived from an EMBL/GenBank/DDBJ whole genome shotgun (WGS) entry which is preliminary data.</text>
</comment>
<keyword evidence="1" id="KW-0175">Coiled coil</keyword>
<evidence type="ECO:0000256" key="3">
    <source>
        <dbReference type="SAM" id="Phobius"/>
    </source>
</evidence>
<dbReference type="RefSeq" id="WP_135482533.1">
    <property type="nucleotide sequence ID" value="NZ_SRMF01000002.1"/>
</dbReference>
<dbReference type="Proteomes" id="UP000297475">
    <property type="component" value="Unassembled WGS sequence"/>
</dbReference>
<feature type="transmembrane region" description="Helical" evidence="3">
    <location>
        <begin position="12"/>
        <end position="30"/>
    </location>
</feature>
<feature type="compositionally biased region" description="Basic residues" evidence="2">
    <location>
        <begin position="488"/>
        <end position="499"/>
    </location>
</feature>
<evidence type="ECO:0000313" key="4">
    <source>
        <dbReference type="EMBL" id="TGG93971.1"/>
    </source>
</evidence>
<gene>
    <name evidence="4" type="ORF">E4656_07250</name>
</gene>
<keyword evidence="3" id="KW-1133">Transmembrane helix</keyword>
<reference evidence="4 5" key="1">
    <citation type="submission" date="2019-04" db="EMBL/GenBank/DDBJ databases">
        <title>Natronospirillum operosus gen. nov., sp. nov., a haloalkaliphilic satellite isolated from decaying biomass of laboratory culture of cyanobacterium Geitlerinema sp. and proposal of Natronospirillaceae fam. nov. and Saccharospirillaceae fam. nov.</title>
        <authorList>
            <person name="Kevbrin V."/>
            <person name="Boltyanskaya Y."/>
            <person name="Koziaeva V."/>
            <person name="Grouzdev D.S."/>
            <person name="Park M."/>
            <person name="Cho J."/>
        </authorList>
    </citation>
    <scope>NUCLEOTIDE SEQUENCE [LARGE SCALE GENOMIC DNA]</scope>
    <source>
        <strain evidence="4 5">G-116</strain>
    </source>
</reference>
<evidence type="ECO:0000256" key="1">
    <source>
        <dbReference type="SAM" id="Coils"/>
    </source>
</evidence>
<proteinExistence type="predicted"/>
<keyword evidence="3" id="KW-0812">Transmembrane</keyword>
<organism evidence="4 5">
    <name type="scientific">Natronospirillum operosum</name>
    <dbReference type="NCBI Taxonomy" id="2759953"/>
    <lineage>
        <taxon>Bacteria</taxon>
        <taxon>Pseudomonadati</taxon>
        <taxon>Pseudomonadota</taxon>
        <taxon>Gammaproteobacteria</taxon>
        <taxon>Oceanospirillales</taxon>
        <taxon>Natronospirillaceae</taxon>
        <taxon>Natronospirillum</taxon>
    </lineage>
</organism>
<evidence type="ECO:0000313" key="5">
    <source>
        <dbReference type="Proteomes" id="UP000297475"/>
    </source>
</evidence>
<keyword evidence="3" id="KW-0472">Membrane</keyword>
<feature type="coiled-coil region" evidence="1">
    <location>
        <begin position="190"/>
        <end position="224"/>
    </location>
</feature>
<sequence>MTDLMLVWSDSPAVSMAIWLGLAMIVLYFGRPHAHQLFHSTGQAIHTVLRLAARSVRQLEDRVVARNRDVLLAQGREEVEKTIEQEFQRVNTVVERELSHYPALHRKISETIQQIASDYHAATDEQPLPPAWSEVIDKLHSMPAQGDPAVIKVMDNIRGVVDNAHQQTLKAYQKNCAERHKLLSAMQPQWRSLNQNLQATEKTINGLEEHSKSIDRQMERYESMRKGEDRAANTLMASSFTQFVIASIVLVIAAFGGIINFHLIALPMSEMVGGSAYIGSVRMSDIAALVIIMVEIAMGLFVMECLRITHLFPVIGRLDDHIRRRMLWVALTILVIFATIESSLAYMRDLLAQDREALSQALAGAATAEAQFRWIPSIGQMVLGFILPFALAFVAIPLESFIHSSRAVLGALTVGLLRMLRVTLRALGGFARQLARMATSLYDIFIMLPLAIEQRIGAAGNRRREQKAQHAESAAVSGEDDAADRSPRGRRSPLSRRKAEKTEPEISSPDQDMEVPHEPRTA</sequence>
<evidence type="ECO:0000256" key="2">
    <source>
        <dbReference type="SAM" id="MobiDB-lite"/>
    </source>
</evidence>
<dbReference type="AlphaFoldDB" id="A0A4Z0WFP6"/>
<dbReference type="OrthoDB" id="5411175at2"/>
<keyword evidence="5" id="KW-1185">Reference proteome</keyword>
<name>A0A4Z0WFP6_9GAMM</name>
<feature type="transmembrane region" description="Helical" evidence="3">
    <location>
        <begin position="327"/>
        <end position="347"/>
    </location>
</feature>
<feature type="transmembrane region" description="Helical" evidence="3">
    <location>
        <begin position="286"/>
        <end position="306"/>
    </location>
</feature>
<feature type="transmembrane region" description="Helical" evidence="3">
    <location>
        <begin position="378"/>
        <end position="396"/>
    </location>
</feature>
<dbReference type="EMBL" id="SRMF01000002">
    <property type="protein sequence ID" value="TGG93971.1"/>
    <property type="molecule type" value="Genomic_DNA"/>
</dbReference>
<feature type="region of interest" description="Disordered" evidence="2">
    <location>
        <begin position="461"/>
        <end position="522"/>
    </location>
</feature>
<accession>A0A4Z0WFP6</accession>
<feature type="transmembrane region" description="Helical" evidence="3">
    <location>
        <begin position="243"/>
        <end position="266"/>
    </location>
</feature>
<protein>
    <submittedName>
        <fullName evidence="4">Uncharacterized protein</fullName>
    </submittedName>
</protein>